<evidence type="ECO:0000313" key="1">
    <source>
        <dbReference type="EMBL" id="CAB5208349.1"/>
    </source>
</evidence>
<proteinExistence type="predicted"/>
<name>A0A6J7WI78_9CAUD</name>
<reference evidence="1" key="1">
    <citation type="submission" date="2020-05" db="EMBL/GenBank/DDBJ databases">
        <authorList>
            <person name="Chiriac C."/>
            <person name="Salcher M."/>
            <person name="Ghai R."/>
            <person name="Kavagutti S V."/>
        </authorList>
    </citation>
    <scope>NUCLEOTIDE SEQUENCE</scope>
</reference>
<sequence length="167" mass="19068">MITIKSNYNFFKQIADKHKLIHSFGYGEIEDIEPFIGINKLYPMMWVNLISTSVSNTLINREYNIIIGDLQLNGRENYIDITNQTEQIALDILNAIYQNGQNTYDVYGTPTLMPFQEDFSETMAGTMLNFVIQSDNNFKLTGNCDAPFDSPIIYDPNDGTDKSKQVL</sequence>
<accession>A0A6J7WI78</accession>
<dbReference type="EMBL" id="LR798230">
    <property type="protein sequence ID" value="CAB5208349.1"/>
    <property type="molecule type" value="Genomic_DNA"/>
</dbReference>
<organism evidence="1">
    <name type="scientific">uncultured Caudovirales phage</name>
    <dbReference type="NCBI Taxonomy" id="2100421"/>
    <lineage>
        <taxon>Viruses</taxon>
        <taxon>Duplodnaviria</taxon>
        <taxon>Heunggongvirae</taxon>
        <taxon>Uroviricota</taxon>
        <taxon>Caudoviricetes</taxon>
        <taxon>Peduoviridae</taxon>
        <taxon>Maltschvirus</taxon>
        <taxon>Maltschvirus maltsch</taxon>
    </lineage>
</organism>
<protein>
    <submittedName>
        <fullName evidence="1">Uncharacterized protein</fullName>
    </submittedName>
</protein>
<gene>
    <name evidence="1" type="ORF">UFOVP182_21</name>
</gene>